<dbReference type="InterPro" id="IPR038765">
    <property type="entry name" value="Papain-like_cys_pep_sf"/>
</dbReference>
<organism evidence="2">
    <name type="scientific">uncultured Dysgonomonas sp</name>
    <dbReference type="NCBI Taxonomy" id="206096"/>
    <lineage>
        <taxon>Bacteria</taxon>
        <taxon>Pseudomonadati</taxon>
        <taxon>Bacteroidota</taxon>
        <taxon>Bacteroidia</taxon>
        <taxon>Bacteroidales</taxon>
        <taxon>Dysgonomonadaceae</taxon>
        <taxon>Dysgonomonas</taxon>
        <taxon>environmental samples</taxon>
    </lineage>
</organism>
<dbReference type="SUPFAM" id="SSF54001">
    <property type="entry name" value="Cysteine proteinases"/>
    <property type="match status" value="1"/>
</dbReference>
<gene>
    <name evidence="2" type="ORF">KL86DYS1_20013</name>
</gene>
<dbReference type="InterPro" id="IPR010846">
    <property type="entry name" value="AmiA-like"/>
</dbReference>
<feature type="chain" id="PRO_5012419852" description="Xylanase" evidence="1">
    <location>
        <begin position="23"/>
        <end position="286"/>
    </location>
</feature>
<feature type="signal peptide" evidence="1">
    <location>
        <begin position="1"/>
        <end position="22"/>
    </location>
</feature>
<keyword evidence="1" id="KW-0732">Signal</keyword>
<protein>
    <recommendedName>
        <fullName evidence="3">Xylanase</fullName>
    </recommendedName>
</protein>
<dbReference type="EMBL" id="FLUM01000002">
    <property type="protein sequence ID" value="SBV99745.1"/>
    <property type="molecule type" value="Genomic_DNA"/>
</dbReference>
<name>A0A212JKB9_9BACT</name>
<dbReference type="AlphaFoldDB" id="A0A212JKB9"/>
<evidence type="ECO:0000313" key="2">
    <source>
        <dbReference type="EMBL" id="SBV99745.1"/>
    </source>
</evidence>
<proteinExistence type="predicted"/>
<sequence>MKPVRLVILILSLLALSNVAKGGDIISTPSDVRIYETYIKQFEKQRDRPFEEILINTAKYFLGKPYVASTLEISDAERMVINLREFDCTTFVENCIALSQVIKSGDFSYNHYLQTLITMRYRDGEVAGYTSRLHYTSDWIYENEKHGMLKNISSEIGGEKVKKDINFMTIHPQLYKHLKNNAQNIDKLDKIEKDISKRNAYEVLPTAGIYNNGQKIKTGDIIVFATSIAGLDYSHVGIAYWQKEKLHFIHASSKAKQVIIEQKTLLEYCQTSKNCTGVTVLRINQK</sequence>
<dbReference type="Gene3D" id="2.30.260.10">
    <property type="entry name" value="putative xylanase like domain"/>
    <property type="match status" value="1"/>
</dbReference>
<dbReference type="RefSeq" id="WP_296941075.1">
    <property type="nucleotide sequence ID" value="NZ_LT599032.1"/>
</dbReference>
<dbReference type="Gene3D" id="1.10.3670.10">
    <property type="entry name" value="Putative xylanase like domain"/>
    <property type="match status" value="1"/>
</dbReference>
<evidence type="ECO:0008006" key="3">
    <source>
        <dbReference type="Google" id="ProtNLM"/>
    </source>
</evidence>
<dbReference type="Pfam" id="PF07313">
    <property type="entry name" value="AmiA-like"/>
    <property type="match status" value="1"/>
</dbReference>
<accession>A0A212JKB9</accession>
<evidence type="ECO:0000256" key="1">
    <source>
        <dbReference type="SAM" id="SignalP"/>
    </source>
</evidence>
<reference evidence="2" key="1">
    <citation type="submission" date="2016-04" db="EMBL/GenBank/DDBJ databases">
        <authorList>
            <person name="Evans L.H."/>
            <person name="Alamgir A."/>
            <person name="Owens N."/>
            <person name="Weber N.D."/>
            <person name="Virtaneva K."/>
            <person name="Barbian K."/>
            <person name="Babar A."/>
            <person name="Rosenke K."/>
        </authorList>
    </citation>
    <scope>NUCLEOTIDE SEQUENCE</scope>
    <source>
        <strain evidence="2">86-1</strain>
    </source>
</reference>